<comment type="caution">
    <text evidence="1">The sequence shown here is derived from an EMBL/GenBank/DDBJ whole genome shotgun (WGS) entry which is preliminary data.</text>
</comment>
<dbReference type="AlphaFoldDB" id="A0A9D4DEX7"/>
<name>A0A9D4DEX7_DREPO</name>
<reference evidence="1" key="1">
    <citation type="journal article" date="2019" name="bioRxiv">
        <title>The Genome of the Zebra Mussel, Dreissena polymorpha: A Resource for Invasive Species Research.</title>
        <authorList>
            <person name="McCartney M.A."/>
            <person name="Auch B."/>
            <person name="Kono T."/>
            <person name="Mallez S."/>
            <person name="Zhang Y."/>
            <person name="Obille A."/>
            <person name="Becker A."/>
            <person name="Abrahante J.E."/>
            <person name="Garbe J."/>
            <person name="Badalamenti J.P."/>
            <person name="Herman A."/>
            <person name="Mangelson H."/>
            <person name="Liachko I."/>
            <person name="Sullivan S."/>
            <person name="Sone E.D."/>
            <person name="Koren S."/>
            <person name="Silverstein K.A.T."/>
            <person name="Beckman K.B."/>
            <person name="Gohl D.M."/>
        </authorList>
    </citation>
    <scope>NUCLEOTIDE SEQUENCE</scope>
    <source>
        <strain evidence="1">Duluth1</strain>
        <tissue evidence="1">Whole animal</tissue>
    </source>
</reference>
<accession>A0A9D4DEX7</accession>
<dbReference type="Proteomes" id="UP000828390">
    <property type="component" value="Unassembled WGS sequence"/>
</dbReference>
<keyword evidence="2" id="KW-1185">Reference proteome</keyword>
<reference evidence="1" key="2">
    <citation type="submission" date="2020-11" db="EMBL/GenBank/DDBJ databases">
        <authorList>
            <person name="McCartney M.A."/>
            <person name="Auch B."/>
            <person name="Kono T."/>
            <person name="Mallez S."/>
            <person name="Becker A."/>
            <person name="Gohl D.M."/>
            <person name="Silverstein K.A.T."/>
            <person name="Koren S."/>
            <person name="Bechman K.B."/>
            <person name="Herman A."/>
            <person name="Abrahante J.E."/>
            <person name="Garbe J."/>
        </authorList>
    </citation>
    <scope>NUCLEOTIDE SEQUENCE</scope>
    <source>
        <strain evidence="1">Duluth1</strain>
        <tissue evidence="1">Whole animal</tissue>
    </source>
</reference>
<gene>
    <name evidence="1" type="ORF">DPMN_181693</name>
</gene>
<sequence>MGSTDDLRKIGHCDVAGLQKKMSYDVVSGRTTEIILEYKTYISKVVVVCKFKRVYTGIGCLGDNIQMLDSGCSGDTRIVIP</sequence>
<evidence type="ECO:0000313" key="1">
    <source>
        <dbReference type="EMBL" id="KAH3747270.1"/>
    </source>
</evidence>
<dbReference type="EMBL" id="JAIWYP010000010">
    <property type="protein sequence ID" value="KAH3747270.1"/>
    <property type="molecule type" value="Genomic_DNA"/>
</dbReference>
<organism evidence="1 2">
    <name type="scientific">Dreissena polymorpha</name>
    <name type="common">Zebra mussel</name>
    <name type="synonym">Mytilus polymorpha</name>
    <dbReference type="NCBI Taxonomy" id="45954"/>
    <lineage>
        <taxon>Eukaryota</taxon>
        <taxon>Metazoa</taxon>
        <taxon>Spiralia</taxon>
        <taxon>Lophotrochozoa</taxon>
        <taxon>Mollusca</taxon>
        <taxon>Bivalvia</taxon>
        <taxon>Autobranchia</taxon>
        <taxon>Heteroconchia</taxon>
        <taxon>Euheterodonta</taxon>
        <taxon>Imparidentia</taxon>
        <taxon>Neoheterodontei</taxon>
        <taxon>Myida</taxon>
        <taxon>Dreissenoidea</taxon>
        <taxon>Dreissenidae</taxon>
        <taxon>Dreissena</taxon>
    </lineage>
</organism>
<protein>
    <submittedName>
        <fullName evidence="1">Uncharacterized protein</fullName>
    </submittedName>
</protein>
<proteinExistence type="predicted"/>
<evidence type="ECO:0000313" key="2">
    <source>
        <dbReference type="Proteomes" id="UP000828390"/>
    </source>
</evidence>